<reference evidence="5 6" key="1">
    <citation type="submission" date="2020-11" db="EMBL/GenBank/DDBJ databases">
        <title>Amino acid is mineralized and recycled by bacteria in oceanic microbiome.</title>
        <authorList>
            <person name="Zheng L.Y."/>
        </authorList>
    </citation>
    <scope>NUCLEOTIDE SEQUENCE [LARGE SCALE GENOMIC DNA]</scope>
    <source>
        <strain evidence="5 6">A32-1</strain>
    </source>
</reference>
<feature type="domain" description="AMP-binding enzyme C-terminal" evidence="4">
    <location>
        <begin position="13"/>
        <end position="89"/>
    </location>
</feature>
<dbReference type="SUPFAM" id="SSF56801">
    <property type="entry name" value="Acetyl-CoA synthetase-like"/>
    <property type="match status" value="1"/>
</dbReference>
<accession>A0A7S8MWD6</accession>
<dbReference type="GO" id="GO:0031956">
    <property type="term" value="F:medium-chain fatty acid-CoA ligase activity"/>
    <property type="evidence" value="ECO:0007669"/>
    <property type="project" value="TreeGrafter"/>
</dbReference>
<dbReference type="Gene3D" id="3.30.300.30">
    <property type="match status" value="1"/>
</dbReference>
<dbReference type="InterPro" id="IPR045851">
    <property type="entry name" value="AMP-bd_C_sf"/>
</dbReference>
<dbReference type="RefSeq" id="WP_005050745.1">
    <property type="nucleotide sequence ID" value="NZ_CP064760.1"/>
</dbReference>
<dbReference type="Proteomes" id="UP000594480">
    <property type="component" value="Chromosome"/>
</dbReference>
<sequence length="135" mass="14812">MINRGSEKISCEEVEDLVYRYDSFDLAAAVAMLDPVFSERVCVYVSLKEGGPLGLERIRAAMESAGVAKHKHPERLIAVDDMPLTKVGKIDKRERRGLCPPRQRLMGQTLSARAATRASGGCSPRARAIEATSPR</sequence>
<dbReference type="AlphaFoldDB" id="A0A7S8MWD6"/>
<proteinExistence type="inferred from homology"/>
<evidence type="ECO:0000256" key="3">
    <source>
        <dbReference type="SAM" id="MobiDB-lite"/>
    </source>
</evidence>
<keyword evidence="2" id="KW-0436">Ligase</keyword>
<organism evidence="5 6">
    <name type="scientific">Microbacterium schleiferi</name>
    <dbReference type="NCBI Taxonomy" id="69362"/>
    <lineage>
        <taxon>Bacteria</taxon>
        <taxon>Bacillati</taxon>
        <taxon>Actinomycetota</taxon>
        <taxon>Actinomycetes</taxon>
        <taxon>Micrococcales</taxon>
        <taxon>Microbacteriaceae</taxon>
        <taxon>Microbacterium</taxon>
    </lineage>
</organism>
<evidence type="ECO:0000256" key="2">
    <source>
        <dbReference type="ARBA" id="ARBA00022598"/>
    </source>
</evidence>
<evidence type="ECO:0000313" key="5">
    <source>
        <dbReference type="EMBL" id="QPE04529.1"/>
    </source>
</evidence>
<dbReference type="GO" id="GO:0006631">
    <property type="term" value="P:fatty acid metabolic process"/>
    <property type="evidence" value="ECO:0007669"/>
    <property type="project" value="TreeGrafter"/>
</dbReference>
<name>A0A7S8MWD6_9MICO</name>
<dbReference type="PANTHER" id="PTHR43201:SF5">
    <property type="entry name" value="MEDIUM-CHAIN ACYL-COA LIGASE ACSF2, MITOCHONDRIAL"/>
    <property type="match status" value="1"/>
</dbReference>
<evidence type="ECO:0000256" key="1">
    <source>
        <dbReference type="ARBA" id="ARBA00006432"/>
    </source>
</evidence>
<dbReference type="PANTHER" id="PTHR43201">
    <property type="entry name" value="ACYL-COA SYNTHETASE"/>
    <property type="match status" value="1"/>
</dbReference>
<comment type="similarity">
    <text evidence="1">Belongs to the ATP-dependent AMP-binding enzyme family.</text>
</comment>
<dbReference type="Pfam" id="PF13193">
    <property type="entry name" value="AMP-binding_C"/>
    <property type="match status" value="1"/>
</dbReference>
<feature type="region of interest" description="Disordered" evidence="3">
    <location>
        <begin position="109"/>
        <end position="135"/>
    </location>
</feature>
<evidence type="ECO:0000259" key="4">
    <source>
        <dbReference type="Pfam" id="PF13193"/>
    </source>
</evidence>
<gene>
    <name evidence="5" type="ORF">IT882_15610</name>
</gene>
<dbReference type="KEGG" id="msf:IT882_15610"/>
<dbReference type="EMBL" id="CP064760">
    <property type="protein sequence ID" value="QPE04529.1"/>
    <property type="molecule type" value="Genomic_DNA"/>
</dbReference>
<keyword evidence="6" id="KW-1185">Reference proteome</keyword>
<dbReference type="InterPro" id="IPR025110">
    <property type="entry name" value="AMP-bd_C"/>
</dbReference>
<protein>
    <recommendedName>
        <fullName evidence="4">AMP-binding enzyme C-terminal domain-containing protein</fullName>
    </recommendedName>
</protein>
<evidence type="ECO:0000313" key="6">
    <source>
        <dbReference type="Proteomes" id="UP000594480"/>
    </source>
</evidence>